<dbReference type="InterPro" id="IPR000595">
    <property type="entry name" value="cNMP-bd_dom"/>
</dbReference>
<gene>
    <name evidence="2" type="ORF">COB13_15095</name>
</gene>
<organism evidence="2">
    <name type="scientific">OCS116 cluster bacterium</name>
    <dbReference type="NCBI Taxonomy" id="2030921"/>
    <lineage>
        <taxon>Bacteria</taxon>
        <taxon>Pseudomonadati</taxon>
        <taxon>Pseudomonadota</taxon>
        <taxon>Alphaproteobacteria</taxon>
        <taxon>OCS116 cluster</taxon>
    </lineage>
</organism>
<accession>A0A2A4YSL3</accession>
<comment type="caution">
    <text evidence="2">The sequence shown here is derived from an EMBL/GenBank/DDBJ whole genome shotgun (WGS) entry which is preliminary data.</text>
</comment>
<dbReference type="InterPro" id="IPR014710">
    <property type="entry name" value="RmlC-like_jellyroll"/>
</dbReference>
<name>A0A2A4YSL3_9PROT</name>
<proteinExistence type="predicted"/>
<dbReference type="InterPro" id="IPR018490">
    <property type="entry name" value="cNMP-bd_dom_sf"/>
</dbReference>
<dbReference type="AlphaFoldDB" id="A0A2A4YSL3"/>
<evidence type="ECO:0000313" key="2">
    <source>
        <dbReference type="EMBL" id="PCI97721.1"/>
    </source>
</evidence>
<reference evidence="2" key="2">
    <citation type="journal article" date="2018" name="ISME J.">
        <title>A dynamic microbial community with high functional redundancy inhabits the cold, oxic subseafloor aquifer.</title>
        <authorList>
            <person name="Tully B.J."/>
            <person name="Wheat C.G."/>
            <person name="Glazer B.T."/>
            <person name="Huber J.A."/>
        </authorList>
    </citation>
    <scope>NUCLEOTIDE SEQUENCE</scope>
    <source>
        <strain evidence="2">NORP83</strain>
    </source>
</reference>
<evidence type="ECO:0000259" key="1">
    <source>
        <dbReference type="PROSITE" id="PS50042"/>
    </source>
</evidence>
<dbReference type="PROSITE" id="PS50042">
    <property type="entry name" value="CNMP_BINDING_3"/>
    <property type="match status" value="1"/>
</dbReference>
<dbReference type="SUPFAM" id="SSF51206">
    <property type="entry name" value="cAMP-binding domain-like"/>
    <property type="match status" value="1"/>
</dbReference>
<sequence length="142" mass="16182">MSNSILKKLLSALPVFQNLSNDELRILAFIGKRQEHLSKEAIYAAYSESDGAILLSAGRAIIHYEADHKPDVVARRGMLMNELSLFTPKQYDYDISGLEMITIYYFDREDFLHLMNDFPEIGQKIQTNIARRLADNLAVVSD</sequence>
<feature type="domain" description="Cyclic nucleotide-binding" evidence="1">
    <location>
        <begin position="15"/>
        <end position="132"/>
    </location>
</feature>
<dbReference type="EMBL" id="NVUS01000027">
    <property type="protein sequence ID" value="PCI97721.1"/>
    <property type="molecule type" value="Genomic_DNA"/>
</dbReference>
<dbReference type="CDD" id="cd00038">
    <property type="entry name" value="CAP_ED"/>
    <property type="match status" value="1"/>
</dbReference>
<reference key="1">
    <citation type="submission" date="2017-08" db="EMBL/GenBank/DDBJ databases">
        <title>A dynamic microbial community with high functional redundancy inhabits the cold, oxic subseafloor aquifer.</title>
        <authorList>
            <person name="Tully B.J."/>
            <person name="Wheat C.G."/>
            <person name="Glazer B.T."/>
            <person name="Huber J.A."/>
        </authorList>
    </citation>
    <scope>NUCLEOTIDE SEQUENCE [LARGE SCALE GENOMIC DNA]</scope>
</reference>
<dbReference type="Gene3D" id="2.60.120.10">
    <property type="entry name" value="Jelly Rolls"/>
    <property type="match status" value="1"/>
</dbReference>
<protein>
    <recommendedName>
        <fullName evidence="1">Cyclic nucleotide-binding domain-containing protein</fullName>
    </recommendedName>
</protein>